<sequence length="370" mass="40686">MVMTRAQMLAQALQNNTSYNMGNSMLQQGMGQAYSPGQAIGNALTTYAGFMGRNKGQEQAEQKADSQSQQLAKLLTSSGFNVPQGVDPGMAMPIIQAKANMDLAKSNQDIRRDQIDWTRQNADRNFNFAKENADRSYGLDAAKLNAPKAEPLVEVYDPESQATVYRPRSEAIGMQSKAPKVEDKPDTIKIGTDLRKEYNNLAKPLHEMNQSYSRMLNAASDQSAAGDIALIFAYMKMLDPTSVVREGEFATAQNSAGVPDSIMNMYNKALDGTRLQPEQRLQFLNQAKSQYQGASGLMDTIDARYSDLANEYGVSPEQIIMTRPDFTDQFTSVEASLGGGTDTTLAKVPDGIDQNLWAVMTPEEKALWQN</sequence>
<name>A0A2N3L0J9_9PROT</name>
<protein>
    <submittedName>
        <fullName evidence="1">Uncharacterized protein</fullName>
    </submittedName>
</protein>
<gene>
    <name evidence="1" type="ORF">COO92_21290</name>
</gene>
<proteinExistence type="predicted"/>
<evidence type="ECO:0000313" key="2">
    <source>
        <dbReference type="Proteomes" id="UP000233332"/>
    </source>
</evidence>
<reference evidence="1 2" key="1">
    <citation type="submission" date="2017-09" db="EMBL/GenBank/DDBJ databases">
        <title>Biodiversity and function of Thalassospira species in the particle-attached aromatic-hydrocarbon-degrading consortia from the surface seawater of the China South Sea.</title>
        <authorList>
            <person name="Dong C."/>
            <person name="Lai Q."/>
            <person name="Shao Z."/>
        </authorList>
    </citation>
    <scope>NUCLEOTIDE SEQUENCE [LARGE SCALE GENOMIC DNA]</scope>
    <source>
        <strain evidence="1 2">139Z-12</strain>
    </source>
</reference>
<dbReference type="Proteomes" id="UP000233332">
    <property type="component" value="Unassembled WGS sequence"/>
</dbReference>
<comment type="caution">
    <text evidence="1">The sequence shown here is derived from an EMBL/GenBank/DDBJ whole genome shotgun (WGS) entry which is preliminary data.</text>
</comment>
<dbReference type="EMBL" id="NXGX01000015">
    <property type="protein sequence ID" value="PKR56342.1"/>
    <property type="molecule type" value="Genomic_DNA"/>
</dbReference>
<keyword evidence="2" id="KW-1185">Reference proteome</keyword>
<evidence type="ECO:0000313" key="1">
    <source>
        <dbReference type="EMBL" id="PKR56342.1"/>
    </source>
</evidence>
<accession>A0A2N3L0J9</accession>
<dbReference type="RefSeq" id="WP_101304947.1">
    <property type="nucleotide sequence ID" value="NZ_NXGX01000015.1"/>
</dbReference>
<dbReference type="AlphaFoldDB" id="A0A2N3L0J9"/>
<organism evidence="1 2">
    <name type="scientific">Thalassospira lohafexi</name>
    <dbReference type="NCBI Taxonomy" id="744227"/>
    <lineage>
        <taxon>Bacteria</taxon>
        <taxon>Pseudomonadati</taxon>
        <taxon>Pseudomonadota</taxon>
        <taxon>Alphaproteobacteria</taxon>
        <taxon>Rhodospirillales</taxon>
        <taxon>Thalassospiraceae</taxon>
        <taxon>Thalassospira</taxon>
    </lineage>
</organism>